<dbReference type="EMBL" id="ML769417">
    <property type="protein sequence ID" value="KAE9404357.1"/>
    <property type="molecule type" value="Genomic_DNA"/>
</dbReference>
<protein>
    <submittedName>
        <fullName evidence="2">Kinase-like protein</fullName>
    </submittedName>
</protein>
<feature type="non-terminal residue" evidence="2">
    <location>
        <position position="1"/>
    </location>
</feature>
<keyword evidence="3" id="KW-1185">Reference proteome</keyword>
<organism evidence="2 3">
    <name type="scientific">Gymnopus androsaceus JB14</name>
    <dbReference type="NCBI Taxonomy" id="1447944"/>
    <lineage>
        <taxon>Eukaryota</taxon>
        <taxon>Fungi</taxon>
        <taxon>Dikarya</taxon>
        <taxon>Basidiomycota</taxon>
        <taxon>Agaricomycotina</taxon>
        <taxon>Agaricomycetes</taxon>
        <taxon>Agaricomycetidae</taxon>
        <taxon>Agaricales</taxon>
        <taxon>Marasmiineae</taxon>
        <taxon>Omphalotaceae</taxon>
        <taxon>Gymnopus</taxon>
    </lineage>
</organism>
<reference evidence="2" key="1">
    <citation type="journal article" date="2019" name="Environ. Microbiol.">
        <title>Fungal ecological strategies reflected in gene transcription - a case study of two litter decomposers.</title>
        <authorList>
            <person name="Barbi F."/>
            <person name="Kohler A."/>
            <person name="Barry K."/>
            <person name="Baskaran P."/>
            <person name="Daum C."/>
            <person name="Fauchery L."/>
            <person name="Ihrmark K."/>
            <person name="Kuo A."/>
            <person name="LaButti K."/>
            <person name="Lipzen A."/>
            <person name="Morin E."/>
            <person name="Grigoriev I.V."/>
            <person name="Henrissat B."/>
            <person name="Lindahl B."/>
            <person name="Martin F."/>
        </authorList>
    </citation>
    <scope>NUCLEOTIDE SEQUENCE</scope>
    <source>
        <strain evidence="2">JB14</strain>
    </source>
</reference>
<evidence type="ECO:0000313" key="2">
    <source>
        <dbReference type="EMBL" id="KAE9404357.1"/>
    </source>
</evidence>
<dbReference type="InterPro" id="IPR000719">
    <property type="entry name" value="Prot_kinase_dom"/>
</dbReference>
<dbReference type="PANTHER" id="PTHR44329">
    <property type="entry name" value="SERINE/THREONINE-PROTEIN KINASE TNNI3K-RELATED"/>
    <property type="match status" value="1"/>
</dbReference>
<dbReference type="InterPro" id="IPR011009">
    <property type="entry name" value="Kinase-like_dom_sf"/>
</dbReference>
<feature type="domain" description="Protein kinase" evidence="1">
    <location>
        <begin position="1"/>
        <end position="143"/>
    </location>
</feature>
<dbReference type="AlphaFoldDB" id="A0A6A4I5I6"/>
<dbReference type="Gene3D" id="1.10.510.10">
    <property type="entry name" value="Transferase(Phosphotransferase) domain 1"/>
    <property type="match status" value="1"/>
</dbReference>
<dbReference type="GO" id="GO:0004674">
    <property type="term" value="F:protein serine/threonine kinase activity"/>
    <property type="evidence" value="ECO:0007669"/>
    <property type="project" value="TreeGrafter"/>
</dbReference>
<keyword evidence="2" id="KW-0808">Transferase</keyword>
<keyword evidence="2" id="KW-0418">Kinase</keyword>
<dbReference type="SMART" id="SM00219">
    <property type="entry name" value="TyrKc"/>
    <property type="match status" value="1"/>
</dbReference>
<accession>A0A6A4I5I6</accession>
<proteinExistence type="predicted"/>
<dbReference type="InterPro" id="IPR051681">
    <property type="entry name" value="Ser/Thr_Kinases-Pseudokinases"/>
</dbReference>
<evidence type="ECO:0000313" key="3">
    <source>
        <dbReference type="Proteomes" id="UP000799118"/>
    </source>
</evidence>
<dbReference type="Proteomes" id="UP000799118">
    <property type="component" value="Unassembled WGS sequence"/>
</dbReference>
<evidence type="ECO:0000259" key="1">
    <source>
        <dbReference type="PROSITE" id="PS50011"/>
    </source>
</evidence>
<dbReference type="GO" id="GO:0005524">
    <property type="term" value="F:ATP binding"/>
    <property type="evidence" value="ECO:0007669"/>
    <property type="project" value="InterPro"/>
</dbReference>
<sequence>NILVMDNLHCCLADFGLTLIISDSRTLSSATTSAMTKGTTRWMAPELIMLDSSAERAPNNTSRDVYAFGCTLLEILTLRLPFHDKKTDPAVIYSLMMGERPARPQNVWYPDTIWKLTTRCWTQEATDRPNAQSIYEYLQNPLTSPLSTSHLTAH</sequence>
<dbReference type="OrthoDB" id="3248549at2759"/>
<dbReference type="InterPro" id="IPR001245">
    <property type="entry name" value="Ser-Thr/Tyr_kinase_cat_dom"/>
</dbReference>
<dbReference type="GO" id="GO:0004713">
    <property type="term" value="F:protein tyrosine kinase activity"/>
    <property type="evidence" value="ECO:0007669"/>
    <property type="project" value="InterPro"/>
</dbReference>
<name>A0A6A4I5I6_9AGAR</name>
<dbReference type="InterPro" id="IPR020635">
    <property type="entry name" value="Tyr_kinase_cat_dom"/>
</dbReference>
<dbReference type="Pfam" id="PF07714">
    <property type="entry name" value="PK_Tyr_Ser-Thr"/>
    <property type="match status" value="1"/>
</dbReference>
<dbReference type="PROSITE" id="PS50011">
    <property type="entry name" value="PROTEIN_KINASE_DOM"/>
    <property type="match status" value="1"/>
</dbReference>
<dbReference type="SUPFAM" id="SSF56112">
    <property type="entry name" value="Protein kinase-like (PK-like)"/>
    <property type="match status" value="1"/>
</dbReference>
<gene>
    <name evidence="2" type="ORF">BT96DRAFT_813593</name>
</gene>